<protein>
    <recommendedName>
        <fullName evidence="3">C2H2-type domain-containing protein</fullName>
    </recommendedName>
</protein>
<feature type="compositionally biased region" description="Polar residues" evidence="2">
    <location>
        <begin position="165"/>
        <end position="175"/>
    </location>
</feature>
<name>A0A8J5F9L6_ZINOF</name>
<feature type="region of interest" description="Disordered" evidence="2">
    <location>
        <begin position="154"/>
        <end position="178"/>
    </location>
</feature>
<dbReference type="GO" id="GO:0005634">
    <property type="term" value="C:nucleus"/>
    <property type="evidence" value="ECO:0007669"/>
    <property type="project" value="TreeGrafter"/>
</dbReference>
<keyword evidence="1" id="KW-0862">Zinc</keyword>
<evidence type="ECO:0000313" key="5">
    <source>
        <dbReference type="Proteomes" id="UP000734854"/>
    </source>
</evidence>
<comment type="caution">
    <text evidence="4">The sequence shown here is derived from an EMBL/GenBank/DDBJ whole genome shotgun (WGS) entry which is preliminary data.</text>
</comment>
<evidence type="ECO:0000259" key="3">
    <source>
        <dbReference type="PROSITE" id="PS50157"/>
    </source>
</evidence>
<evidence type="ECO:0000256" key="2">
    <source>
        <dbReference type="SAM" id="MobiDB-lite"/>
    </source>
</evidence>
<dbReference type="PANTHER" id="PTHR46353">
    <property type="entry name" value="ZINC FINGER PROTEIN 5"/>
    <property type="match status" value="1"/>
</dbReference>
<gene>
    <name evidence="4" type="ORF">ZIOFF_059571</name>
</gene>
<dbReference type="EMBL" id="JACMSC010000016">
    <property type="protein sequence ID" value="KAG6482932.1"/>
    <property type="molecule type" value="Genomic_DNA"/>
</dbReference>
<dbReference type="GO" id="GO:0008270">
    <property type="term" value="F:zinc ion binding"/>
    <property type="evidence" value="ECO:0007669"/>
    <property type="project" value="UniProtKB-KW"/>
</dbReference>
<dbReference type="PANTHER" id="PTHR46353:SF23">
    <property type="entry name" value="C2H2 ZINC FINGER-CONTAINING PROTEIN-RELATED"/>
    <property type="match status" value="1"/>
</dbReference>
<organism evidence="4 5">
    <name type="scientific">Zingiber officinale</name>
    <name type="common">Ginger</name>
    <name type="synonym">Amomum zingiber</name>
    <dbReference type="NCBI Taxonomy" id="94328"/>
    <lineage>
        <taxon>Eukaryota</taxon>
        <taxon>Viridiplantae</taxon>
        <taxon>Streptophyta</taxon>
        <taxon>Embryophyta</taxon>
        <taxon>Tracheophyta</taxon>
        <taxon>Spermatophyta</taxon>
        <taxon>Magnoliopsida</taxon>
        <taxon>Liliopsida</taxon>
        <taxon>Zingiberales</taxon>
        <taxon>Zingiberaceae</taxon>
        <taxon>Zingiber</taxon>
    </lineage>
</organism>
<dbReference type="Proteomes" id="UP000734854">
    <property type="component" value="Unassembled WGS sequence"/>
</dbReference>
<dbReference type="GO" id="GO:0009736">
    <property type="term" value="P:cytokinin-activated signaling pathway"/>
    <property type="evidence" value="ECO:0007669"/>
    <property type="project" value="TreeGrafter"/>
</dbReference>
<evidence type="ECO:0000256" key="1">
    <source>
        <dbReference type="PROSITE-ProRule" id="PRU00042"/>
    </source>
</evidence>
<dbReference type="GO" id="GO:0010090">
    <property type="term" value="P:trichome morphogenesis"/>
    <property type="evidence" value="ECO:0007669"/>
    <property type="project" value="InterPro"/>
</dbReference>
<dbReference type="GO" id="GO:0003700">
    <property type="term" value="F:DNA-binding transcription factor activity"/>
    <property type="evidence" value="ECO:0007669"/>
    <property type="project" value="TreeGrafter"/>
</dbReference>
<reference evidence="4 5" key="1">
    <citation type="submission" date="2020-08" db="EMBL/GenBank/DDBJ databases">
        <title>Plant Genome Project.</title>
        <authorList>
            <person name="Zhang R.-G."/>
        </authorList>
    </citation>
    <scope>NUCLEOTIDE SEQUENCE [LARGE SCALE GENOMIC DNA]</scope>
    <source>
        <tissue evidence="4">Rhizome</tissue>
    </source>
</reference>
<keyword evidence="1" id="KW-0479">Metal-binding</keyword>
<sequence>MTTKLLGIDAVSEAEKICPDSDSSSSTTTIAAAGKPVCRKYDCQYCGREFANSQALGGHQNAHKRERQKLKRAAQMRQRYYYRIHHGGGGGTGLLPRNTILPALEPPPHLFQEYPPAASGWIYFSRDAPAPPQPRPSFTSTRLSAIIPERTCSATGHFHGEPSSERLSVSGQSKTARAEEALELDLQLRLAPAGS</sequence>
<feature type="domain" description="C2H2-type" evidence="3">
    <location>
        <begin position="41"/>
        <end position="68"/>
    </location>
</feature>
<keyword evidence="1" id="KW-0863">Zinc-finger</keyword>
<dbReference type="AlphaFoldDB" id="A0A8J5F9L6"/>
<keyword evidence="5" id="KW-1185">Reference proteome</keyword>
<dbReference type="InterPro" id="IPR013087">
    <property type="entry name" value="Znf_C2H2_type"/>
</dbReference>
<dbReference type="PROSITE" id="PS50157">
    <property type="entry name" value="ZINC_FINGER_C2H2_2"/>
    <property type="match status" value="1"/>
</dbReference>
<dbReference type="PROSITE" id="PS00028">
    <property type="entry name" value="ZINC_FINGER_C2H2_1"/>
    <property type="match status" value="1"/>
</dbReference>
<accession>A0A8J5F9L6</accession>
<dbReference type="GO" id="GO:0000976">
    <property type="term" value="F:transcription cis-regulatory region binding"/>
    <property type="evidence" value="ECO:0007669"/>
    <property type="project" value="TreeGrafter"/>
</dbReference>
<dbReference type="GO" id="GO:0009740">
    <property type="term" value="P:gibberellic acid mediated signaling pathway"/>
    <property type="evidence" value="ECO:0007669"/>
    <property type="project" value="TreeGrafter"/>
</dbReference>
<proteinExistence type="predicted"/>
<evidence type="ECO:0000313" key="4">
    <source>
        <dbReference type="EMBL" id="KAG6482932.1"/>
    </source>
</evidence>
<dbReference type="OrthoDB" id="772256at2759"/>
<dbReference type="InterPro" id="IPR044299">
    <property type="entry name" value="GIS3/ZFP5/ZFP6"/>
</dbReference>